<dbReference type="EMBL" id="GBRH01206189">
    <property type="protein sequence ID" value="JAD91706.1"/>
    <property type="molecule type" value="Transcribed_RNA"/>
</dbReference>
<reference evidence="1" key="2">
    <citation type="journal article" date="2015" name="Data Brief">
        <title>Shoot transcriptome of the giant reed, Arundo donax.</title>
        <authorList>
            <person name="Barrero R.A."/>
            <person name="Guerrero F.D."/>
            <person name="Moolhuijzen P."/>
            <person name="Goolsby J.A."/>
            <person name="Tidwell J."/>
            <person name="Bellgard S.E."/>
            <person name="Bellgard M.I."/>
        </authorList>
    </citation>
    <scope>NUCLEOTIDE SEQUENCE</scope>
    <source>
        <tissue evidence="1">Shoot tissue taken approximately 20 cm above the soil surface</tissue>
    </source>
</reference>
<accession>A0A0A9DV81</accession>
<proteinExistence type="predicted"/>
<protein>
    <submittedName>
        <fullName evidence="1">CLC-E</fullName>
    </submittedName>
</protein>
<reference evidence="1" key="1">
    <citation type="submission" date="2014-09" db="EMBL/GenBank/DDBJ databases">
        <authorList>
            <person name="Magalhaes I.L.F."/>
            <person name="Oliveira U."/>
            <person name="Santos F.R."/>
            <person name="Vidigal T.H.D.A."/>
            <person name="Brescovit A.D."/>
            <person name="Santos A.J."/>
        </authorList>
    </citation>
    <scope>NUCLEOTIDE SEQUENCE</scope>
    <source>
        <tissue evidence="1">Shoot tissue taken approximately 20 cm above the soil surface</tissue>
    </source>
</reference>
<evidence type="ECO:0000313" key="1">
    <source>
        <dbReference type="EMBL" id="JAD91706.1"/>
    </source>
</evidence>
<name>A0A0A9DV81_ARUDO</name>
<sequence>MCLSGTVGKSSLVAAGSAAGISSGDCLVF</sequence>
<organism evidence="1">
    <name type="scientific">Arundo donax</name>
    <name type="common">Giant reed</name>
    <name type="synonym">Donax arundinaceus</name>
    <dbReference type="NCBI Taxonomy" id="35708"/>
    <lineage>
        <taxon>Eukaryota</taxon>
        <taxon>Viridiplantae</taxon>
        <taxon>Streptophyta</taxon>
        <taxon>Embryophyta</taxon>
        <taxon>Tracheophyta</taxon>
        <taxon>Spermatophyta</taxon>
        <taxon>Magnoliopsida</taxon>
        <taxon>Liliopsida</taxon>
        <taxon>Poales</taxon>
        <taxon>Poaceae</taxon>
        <taxon>PACMAD clade</taxon>
        <taxon>Arundinoideae</taxon>
        <taxon>Arundineae</taxon>
        <taxon>Arundo</taxon>
    </lineage>
</organism>
<dbReference type="AlphaFoldDB" id="A0A0A9DV81"/>